<sequence length="183" mass="20774">MAGKRTLKLPGRDVECPEDRHRTGINRLILPEDVENRIEINGISPMMNCRQHVPPQSTSLPILLRLRQANRYVVVVRKDERTISSKPFWNELQALLTLGISSEFWPYVRTEVLSMIHHNDLSPGTVLFARKNRRGDVLSAVAWLAEGIDTEIYTSIEEALAAVNVKHAAKRPYAKTLANDIVR</sequence>
<evidence type="ECO:0000313" key="1">
    <source>
        <dbReference type="EMBL" id="QDY96764.1"/>
    </source>
</evidence>
<protein>
    <submittedName>
        <fullName evidence="1">Uncharacterized protein</fullName>
    </submittedName>
</protein>
<dbReference type="Proteomes" id="UP000222296">
    <property type="component" value="Chromosome Linear"/>
</dbReference>
<dbReference type="AlphaFoldDB" id="A0AAP9E859"/>
<dbReference type="EMBL" id="CP042275">
    <property type="protein sequence ID" value="QDY96764.1"/>
    <property type="molecule type" value="Genomic_DNA"/>
</dbReference>
<proteinExistence type="predicted"/>
<organism evidence="1 2">
    <name type="scientific">Agrobacterium tumefaciens</name>
    <dbReference type="NCBI Taxonomy" id="358"/>
    <lineage>
        <taxon>Bacteria</taxon>
        <taxon>Pseudomonadati</taxon>
        <taxon>Pseudomonadota</taxon>
        <taxon>Alphaproteobacteria</taxon>
        <taxon>Hyphomicrobiales</taxon>
        <taxon>Rhizobiaceae</taxon>
        <taxon>Rhizobium/Agrobacterium group</taxon>
        <taxon>Agrobacterium</taxon>
        <taxon>Agrobacterium tumefaciens complex</taxon>
    </lineage>
</organism>
<name>A0AAP9E859_AGRTU</name>
<gene>
    <name evidence="1" type="ORF">CG010_021915</name>
</gene>
<dbReference type="RefSeq" id="WP_140411426.1">
    <property type="nucleotide sequence ID" value="NZ_CP042275.2"/>
</dbReference>
<accession>A0AAP9E859</accession>
<evidence type="ECO:0000313" key="2">
    <source>
        <dbReference type="Proteomes" id="UP000222296"/>
    </source>
</evidence>
<reference evidence="1 2" key="1">
    <citation type="journal article" date="2017" name="Genome Announc.">
        <title>Draft Genome Sequence of Agrobacterium tumefaciens Biovar 1 Strain 186, Isolated from Walnut.</title>
        <authorList>
            <person name="Poret-Peterson A.T."/>
            <person name="Bhatnagar S."/>
            <person name="McClean A.E."/>
            <person name="Kluepfel D.A."/>
        </authorList>
    </citation>
    <scope>NUCLEOTIDE SEQUENCE [LARGE SCALE GENOMIC DNA]</scope>
    <source>
        <strain evidence="1 2">186</strain>
    </source>
</reference>